<dbReference type="InterPro" id="IPR012951">
    <property type="entry name" value="BBE"/>
</dbReference>
<dbReference type="GO" id="GO:0016491">
    <property type="term" value="F:oxidoreductase activity"/>
    <property type="evidence" value="ECO:0007669"/>
    <property type="project" value="UniProtKB-KW"/>
</dbReference>
<evidence type="ECO:0000259" key="3">
    <source>
        <dbReference type="PROSITE" id="PS51387"/>
    </source>
</evidence>
<dbReference type="AlphaFoldDB" id="A0A423VW02"/>
<dbReference type="Pfam" id="PF08031">
    <property type="entry name" value="BBE"/>
    <property type="match status" value="1"/>
</dbReference>
<protein>
    <recommendedName>
        <fullName evidence="3">FAD-binding PCMH-type domain-containing protein</fullName>
    </recommendedName>
</protein>
<evidence type="ECO:0000256" key="1">
    <source>
        <dbReference type="ARBA" id="ARBA00005466"/>
    </source>
</evidence>
<dbReference type="InterPro" id="IPR016166">
    <property type="entry name" value="FAD-bd_PCMH"/>
</dbReference>
<evidence type="ECO:0000313" key="5">
    <source>
        <dbReference type="Proteomes" id="UP000283895"/>
    </source>
</evidence>
<dbReference type="STRING" id="356882.A0A423VW02"/>
<dbReference type="InterPro" id="IPR036318">
    <property type="entry name" value="FAD-bd_PCMH-like_sf"/>
</dbReference>
<dbReference type="Pfam" id="PF01565">
    <property type="entry name" value="FAD_binding_4"/>
    <property type="match status" value="1"/>
</dbReference>
<dbReference type="PROSITE" id="PS51387">
    <property type="entry name" value="FAD_PCMH"/>
    <property type="match status" value="1"/>
</dbReference>
<dbReference type="SUPFAM" id="SSF56176">
    <property type="entry name" value="FAD-binding/transporter-associated domain-like"/>
    <property type="match status" value="1"/>
</dbReference>
<dbReference type="InterPro" id="IPR006094">
    <property type="entry name" value="Oxid_FAD_bind_N"/>
</dbReference>
<accession>A0A423VW02</accession>
<dbReference type="InterPro" id="IPR050432">
    <property type="entry name" value="FAD-linked_Oxidoreductases_BP"/>
</dbReference>
<reference evidence="4 5" key="1">
    <citation type="submission" date="2015-09" db="EMBL/GenBank/DDBJ databases">
        <title>Host preference determinants of Valsa canker pathogens revealed by comparative genomics.</title>
        <authorList>
            <person name="Yin Z."/>
            <person name="Huang L."/>
        </authorList>
    </citation>
    <scope>NUCLEOTIDE SEQUENCE [LARGE SCALE GENOMIC DNA]</scope>
    <source>
        <strain evidence="4 5">03-1</strain>
    </source>
</reference>
<dbReference type="PANTHER" id="PTHR13878:SF91">
    <property type="entry name" value="FAD BINDING DOMAIN PROTEIN (AFU_ORTHOLOGUE AFUA_6G12070)-RELATED"/>
    <property type="match status" value="1"/>
</dbReference>
<keyword evidence="2" id="KW-0560">Oxidoreductase</keyword>
<feature type="domain" description="FAD-binding PCMH-type" evidence="3">
    <location>
        <begin position="77"/>
        <end position="262"/>
    </location>
</feature>
<dbReference type="InterPro" id="IPR016169">
    <property type="entry name" value="FAD-bd_PCMH_sub2"/>
</dbReference>
<name>A0A423VW02_9PEZI</name>
<dbReference type="OrthoDB" id="9983560at2759"/>
<evidence type="ECO:0000313" key="4">
    <source>
        <dbReference type="EMBL" id="ROV95181.1"/>
    </source>
</evidence>
<dbReference type="EMBL" id="LKEA01000037">
    <property type="protein sequence ID" value="ROV95181.1"/>
    <property type="molecule type" value="Genomic_DNA"/>
</dbReference>
<keyword evidence="5" id="KW-1185">Reference proteome</keyword>
<comment type="caution">
    <text evidence="4">The sequence shown here is derived from an EMBL/GenBank/DDBJ whole genome shotgun (WGS) entry which is preliminary data.</text>
</comment>
<proteinExistence type="inferred from homology"/>
<dbReference type="PANTHER" id="PTHR13878">
    <property type="entry name" value="GULONOLACTONE OXIDASE"/>
    <property type="match status" value="1"/>
</dbReference>
<dbReference type="GO" id="GO:0071949">
    <property type="term" value="F:FAD binding"/>
    <property type="evidence" value="ECO:0007669"/>
    <property type="project" value="InterPro"/>
</dbReference>
<comment type="similarity">
    <text evidence="1">Belongs to the oxygen-dependent FAD-linked oxidoreductase family.</text>
</comment>
<evidence type="ECO:0000256" key="2">
    <source>
        <dbReference type="ARBA" id="ARBA00023002"/>
    </source>
</evidence>
<dbReference type="Proteomes" id="UP000283895">
    <property type="component" value="Unassembled WGS sequence"/>
</dbReference>
<sequence>MALPCFTKYNDIPHDMDEALCSQIRENYTSAKFRAETEGVTRNSQSDACLSYPQDQCLLDGTVSPAPLPPQNSSCNQGNLAFYVYTVKYASDITGAFDFARQHEISLSIKNSGHDYMTRNNQRDSLVIWIHQLRNMSYHEKFTPKGCSVAEHNYGKVLTIGTGVSSDDATVFATAHNTTLLVGSSPTVATSEGWVLGAGHSVLSPVYGLGFDRVVQFTIATPDGLLRTANTYQNADLFWTLRGGGGGTFGVVLDATHRVEPVMPFAVADMALPTNVTAQVALEWLTLQADMGLIWGRQGWGGHSAGTYLTYANPMPNVANLGDPSAAKASMKVATDFNLTHGGTSIVEVLTSWNEVWEKYIKPAAKSVRSIRILGGRLWPKSMFEIEEGRARVITYAKDVAQHGFDPRDTYIPADLPFLADGAGTDYDTNTSVHPAWYRSLWNYGGGVNIFWNSSYSERLQDIMRVTYMSKKAEDVIGPRGGAYVHESNMFTQNWRSSFLGTNYGRLLEIKNKYDPDMLLNCWKCVGFDEVEVGKTGSRCQTKLQSDADTIVHVDSGNLI</sequence>
<dbReference type="Gene3D" id="3.30.465.10">
    <property type="match status" value="2"/>
</dbReference>
<gene>
    <name evidence="4" type="ORF">VMCG_08531</name>
</gene>
<organism evidence="4 5">
    <name type="scientific">Cytospora schulzeri</name>
    <dbReference type="NCBI Taxonomy" id="448051"/>
    <lineage>
        <taxon>Eukaryota</taxon>
        <taxon>Fungi</taxon>
        <taxon>Dikarya</taxon>
        <taxon>Ascomycota</taxon>
        <taxon>Pezizomycotina</taxon>
        <taxon>Sordariomycetes</taxon>
        <taxon>Sordariomycetidae</taxon>
        <taxon>Diaporthales</taxon>
        <taxon>Cytosporaceae</taxon>
        <taxon>Cytospora</taxon>
    </lineage>
</organism>